<dbReference type="AlphaFoldDB" id="A0A0M0K221"/>
<proteinExistence type="predicted"/>
<accession>A0A0M0K221</accession>
<reference evidence="3" key="1">
    <citation type="journal article" date="2015" name="PLoS Genet.">
        <title>Genome Sequence and Transcriptome Analyses of Chrysochromulina tobin: Metabolic Tools for Enhanced Algal Fitness in the Prominent Order Prymnesiales (Haptophyceae).</title>
        <authorList>
            <person name="Hovde B.T."/>
            <person name="Deodato C.R."/>
            <person name="Hunsperger H.M."/>
            <person name="Ryken S.A."/>
            <person name="Yost W."/>
            <person name="Jha R.K."/>
            <person name="Patterson J."/>
            <person name="Monnat R.J. Jr."/>
            <person name="Barlow S.B."/>
            <person name="Starkenburg S.R."/>
            <person name="Cattolico R.A."/>
        </authorList>
    </citation>
    <scope>NUCLEOTIDE SEQUENCE</scope>
    <source>
        <strain evidence="3">CCMP291</strain>
    </source>
</reference>
<dbReference type="Proteomes" id="UP000037460">
    <property type="component" value="Unassembled WGS sequence"/>
</dbReference>
<keyword evidence="1" id="KW-0732">Signal</keyword>
<evidence type="ECO:0000256" key="1">
    <source>
        <dbReference type="SAM" id="SignalP"/>
    </source>
</evidence>
<feature type="signal peptide" evidence="1">
    <location>
        <begin position="1"/>
        <end position="20"/>
    </location>
</feature>
<organism evidence="2 3">
    <name type="scientific">Chrysochromulina tobinii</name>
    <dbReference type="NCBI Taxonomy" id="1460289"/>
    <lineage>
        <taxon>Eukaryota</taxon>
        <taxon>Haptista</taxon>
        <taxon>Haptophyta</taxon>
        <taxon>Prymnesiophyceae</taxon>
        <taxon>Prymnesiales</taxon>
        <taxon>Chrysochromulinaceae</taxon>
        <taxon>Chrysochromulina</taxon>
    </lineage>
</organism>
<keyword evidence="3" id="KW-1185">Reference proteome</keyword>
<dbReference type="EMBL" id="JWZX01001647">
    <property type="protein sequence ID" value="KOO32926.1"/>
    <property type="molecule type" value="Genomic_DNA"/>
</dbReference>
<sequence length="380" mass="40203">MLLAALSSVTLGLPTNVVNAAQAPAPLRPDHAQVLVIIADHASGTTEFGGALNTHPCVFNLAEPFAAKDTIWAMNDVAECTGLAETDQSTAIFNADTGAMIKSSNPVLTTRAALLTSHAAIHGTMFINNERVLKRGVAHIDVAGDSQVLYAGLPYDFGEYAVRIRDQICKNVPADVCAPADCVVTFNMMPSFVNAPTYGQNMKDDAPDSLCVTKKNELAMNAWKQALESMKSNPKIATFSLTRNERDRQFAVFQANGPVGAQFDCSIAREPSAFLEVAHYPSTDDQMVIDDCLASAAGADQCLADALDLVGLSTESMGGKGTLKMTGADLEKSVQAFSVTKCQSDPNAIYQKMESGEMVNVASSLAAGAAQQNFAFPAPP</sequence>
<evidence type="ECO:0000313" key="3">
    <source>
        <dbReference type="Proteomes" id="UP000037460"/>
    </source>
</evidence>
<gene>
    <name evidence="2" type="ORF">Ctob_015818</name>
</gene>
<evidence type="ECO:0000313" key="2">
    <source>
        <dbReference type="EMBL" id="KOO32926.1"/>
    </source>
</evidence>
<comment type="caution">
    <text evidence="2">The sequence shown here is derived from an EMBL/GenBank/DDBJ whole genome shotgun (WGS) entry which is preliminary data.</text>
</comment>
<name>A0A0M0K221_9EUKA</name>
<protein>
    <submittedName>
        <fullName evidence="2">Uncharacterized protein</fullName>
    </submittedName>
</protein>
<feature type="chain" id="PRO_5005602391" evidence="1">
    <location>
        <begin position="21"/>
        <end position="380"/>
    </location>
</feature>